<gene>
    <name evidence="12" type="primary">LOC111597773</name>
</gene>
<dbReference type="InterPro" id="IPR001965">
    <property type="entry name" value="Znf_PHD"/>
</dbReference>
<keyword evidence="4" id="KW-0862">Zinc</keyword>
<dbReference type="GO" id="GO:0008270">
    <property type="term" value="F:zinc ion binding"/>
    <property type="evidence" value="ECO:0007669"/>
    <property type="project" value="UniProtKB-KW"/>
</dbReference>
<dbReference type="OrthoDB" id="436852at2759"/>
<feature type="compositionally biased region" description="Basic and acidic residues" evidence="9">
    <location>
        <begin position="1168"/>
        <end position="1201"/>
    </location>
</feature>
<dbReference type="Proteomes" id="UP000504633">
    <property type="component" value="Unplaced"/>
</dbReference>
<feature type="region of interest" description="Disordered" evidence="9">
    <location>
        <begin position="1144"/>
        <end position="1201"/>
    </location>
</feature>
<feature type="region of interest" description="Disordered" evidence="9">
    <location>
        <begin position="923"/>
        <end position="973"/>
    </location>
</feature>
<dbReference type="GO" id="GO:0002039">
    <property type="term" value="F:p53 binding"/>
    <property type="evidence" value="ECO:0007669"/>
    <property type="project" value="TreeGrafter"/>
</dbReference>
<feature type="compositionally biased region" description="Basic residues" evidence="9">
    <location>
        <begin position="420"/>
        <end position="431"/>
    </location>
</feature>
<dbReference type="SUPFAM" id="SSF47113">
    <property type="entry name" value="Histone-fold"/>
    <property type="match status" value="1"/>
</dbReference>
<comment type="subcellular location">
    <subcellularLocation>
        <location evidence="1">Nucleus</location>
    </subcellularLocation>
</comment>
<feature type="compositionally biased region" description="Low complexity" evidence="9">
    <location>
        <begin position="1422"/>
        <end position="1431"/>
    </location>
</feature>
<dbReference type="PROSITE" id="PS50016">
    <property type="entry name" value="ZF_PHD_2"/>
    <property type="match status" value="1"/>
</dbReference>
<organism evidence="11 12">
    <name type="scientific">Drosophila hydei</name>
    <name type="common">Fruit fly</name>
    <dbReference type="NCBI Taxonomy" id="7224"/>
    <lineage>
        <taxon>Eukaryota</taxon>
        <taxon>Metazoa</taxon>
        <taxon>Ecdysozoa</taxon>
        <taxon>Arthropoda</taxon>
        <taxon>Hexapoda</taxon>
        <taxon>Insecta</taxon>
        <taxon>Pterygota</taxon>
        <taxon>Neoptera</taxon>
        <taxon>Endopterygota</taxon>
        <taxon>Diptera</taxon>
        <taxon>Brachycera</taxon>
        <taxon>Muscomorpha</taxon>
        <taxon>Ephydroidea</taxon>
        <taxon>Drosophilidae</taxon>
        <taxon>Drosophila</taxon>
    </lineage>
</organism>
<dbReference type="GO" id="GO:0045944">
    <property type="term" value="P:positive regulation of transcription by RNA polymerase II"/>
    <property type="evidence" value="ECO:0007669"/>
    <property type="project" value="TreeGrafter"/>
</dbReference>
<dbReference type="InterPro" id="IPR019786">
    <property type="entry name" value="Zinc_finger_PHD-type_CS"/>
</dbReference>
<evidence type="ECO:0000259" key="10">
    <source>
        <dbReference type="PROSITE" id="PS50016"/>
    </source>
</evidence>
<keyword evidence="6" id="KW-0804">Transcription</keyword>
<dbReference type="GeneID" id="111597773"/>
<dbReference type="SUPFAM" id="SSF57903">
    <property type="entry name" value="FYVE/PHD zinc finger"/>
    <property type="match status" value="1"/>
</dbReference>
<feature type="region of interest" description="Disordered" evidence="9">
    <location>
        <begin position="600"/>
        <end position="646"/>
    </location>
</feature>
<feature type="compositionally biased region" description="Low complexity" evidence="9">
    <location>
        <begin position="432"/>
        <end position="448"/>
    </location>
</feature>
<evidence type="ECO:0000256" key="6">
    <source>
        <dbReference type="ARBA" id="ARBA00023163"/>
    </source>
</evidence>
<dbReference type="GO" id="GO:0046982">
    <property type="term" value="F:protein heterodimerization activity"/>
    <property type="evidence" value="ECO:0007669"/>
    <property type="project" value="InterPro"/>
</dbReference>
<keyword evidence="7" id="KW-0539">Nucleus</keyword>
<dbReference type="InterPro" id="IPR006565">
    <property type="entry name" value="BTP"/>
</dbReference>
<dbReference type="Pfam" id="PF00628">
    <property type="entry name" value="PHD"/>
    <property type="match status" value="1"/>
</dbReference>
<dbReference type="CTD" id="83860"/>
<feature type="compositionally biased region" description="Basic residues" evidence="9">
    <location>
        <begin position="1144"/>
        <end position="1167"/>
    </location>
</feature>
<keyword evidence="3 8" id="KW-0863">Zinc-finger</keyword>
<evidence type="ECO:0000256" key="8">
    <source>
        <dbReference type="PROSITE-ProRule" id="PRU00146"/>
    </source>
</evidence>
<dbReference type="SMART" id="SM00576">
    <property type="entry name" value="BTP"/>
    <property type="match status" value="1"/>
</dbReference>
<name>A0A6J1LQG6_DROHY</name>
<feature type="region of interest" description="Disordered" evidence="9">
    <location>
        <begin position="1081"/>
        <end position="1101"/>
    </location>
</feature>
<evidence type="ECO:0000256" key="7">
    <source>
        <dbReference type="ARBA" id="ARBA00023242"/>
    </source>
</evidence>
<evidence type="ECO:0000313" key="12">
    <source>
        <dbReference type="RefSeq" id="XP_023168404.2"/>
    </source>
</evidence>
<feature type="region of interest" description="Disordered" evidence="9">
    <location>
        <begin position="692"/>
        <end position="726"/>
    </location>
</feature>
<evidence type="ECO:0000256" key="1">
    <source>
        <dbReference type="ARBA" id="ARBA00004123"/>
    </source>
</evidence>
<feature type="compositionally biased region" description="Polar residues" evidence="9">
    <location>
        <begin position="626"/>
        <end position="638"/>
    </location>
</feature>
<dbReference type="PANTHER" id="PTHR46452">
    <property type="entry name" value="TRANSCRIPTION INITIATION FACTOR TFIID SUBUNIT 3"/>
    <property type="match status" value="1"/>
</dbReference>
<sequence>MMAEKYTSELLGVVIAQIAQTIGYSRTQSAPLELLEDILLRFIQELARDLHRQAEHANRVEPNLKDVLLSLKNVSINVLELLDYIGNVEPIPFVRDIPAYPVKRISNMNFLKPGSVETLTRPVHIFEYLPPMLPTESTPTVSSSHSGSSIRWPDKLEHENIQLCKLELNREPTTIKLVQDVKTDFAAGGISKLCTLNASSADNLDHDGHALREISSVVMTTGGFISPAIEGKLPEAYIPDIIEKFKGLDAPSVPHVPKLLEIQKDASNDIVDPIIKIMDTVETNPNTTPIEQKPFLCNNPTTSNEVNKGKEEENASVMAVAVATPTPNTKTKKNKKKIIIAGQMTNDSNAIKAMDKARRKALKMCQKLSKNQIDGGGGGVGIGSGSNVTELKKTKMLNRGILSDLPDGSTERMQLEKLIKKQTKQRQKQLKSQKQQQQQQQRQFQSASKFSMGSINTMPLNPFSSTNSETLENPINEVAFIPPAGLLLDNKDTFNIPPTPNMAIELIDEIKLANEPDRNKLNIFKKISKQKANKLNIASNLYENANNTASPLINLPSGTTITPAPPAPNANENITNTNLNMSLGNLATYDYLDAYSQLPPATTNLMPNDLNKPKKRGRKPGGKNQCRPQAPSSTSISPIQMHKKTKASKLNTVCTYPDGSTLMPTLPTAGSFELPLIEPLNLSQVDQLKSNPNVNFSDNLGENKFQKPKEKKDRKKSKAKYSHDSNVCDNGRELNKKICLMDTEMQMSKTSTLLMGAESDKKLSGNLGFVTNNGPRPATNFTSSSNEGNILPMLPLLHFPPRPGLIPTGPGLFPPSLTSFNNTVACGTGSNLLMPHSFMNFSATATDNKATLLSGLLPLSDIHMERSYCNVAPLVPDSMKLPTTPVEGIKLKSPHRLLSSECTDKDLAHRSIIMPMVVQGGNDESAKATKVPIKSVPTATGNVGDPIEVSDSDSNDDGTKANDSLSPRHKSNLMHPSNLINPIIESCQVYANPLPPQYNRQAQMGALKLPQADLLSVAPPPSTTARTTATSTTATPFNINFMGSDKFSLAGGADLIPLSRIDSGLAYSSLAVPSTSLAVGATSGAPTSADATVPTAPTAPTTATAAAPADVDQRFVGSLSYDDVTITPTNSLTINELKIRKLHKKLKKPKEGKIKKKKDKKDKFRNKNRSDEKNAKPKSEDKKLKKDKKREKQLPTDRLHIIKESRESTMGLAVVGADTALGPSTFGHPTPMTPHLIASPKLDLSPNHVPKLTLKLSGSSTPSQATLDGMDDAVVTDTTTQTPSTLTKREHSPELARFSPLVTRAPKPKQCETQNLNLSLATSASVSAVSAKTQAMPTMMPMTMMMPILNTQHTAPSALSGATASNWTSNTATSTISASSVLLPQQLMQPAAASSSSSSSSPSKQSSRPCVPLNSPKISEVTPTPTQTAPQSAEVSRPSSYIDADGYRIWICPACGKVDDGSAMIGCDGCDAWYHWICVGILVAPNDNEDWFCRVCVSKKKVSGSEKKKKRNKKK</sequence>
<feature type="region of interest" description="Disordered" evidence="9">
    <location>
        <begin position="1389"/>
        <end position="1437"/>
    </location>
</feature>
<evidence type="ECO:0000256" key="9">
    <source>
        <dbReference type="SAM" id="MobiDB-lite"/>
    </source>
</evidence>
<feature type="region of interest" description="Disordered" evidence="9">
    <location>
        <begin position="420"/>
        <end position="448"/>
    </location>
</feature>
<dbReference type="RefSeq" id="XP_023168404.2">
    <property type="nucleotide sequence ID" value="XM_023312636.2"/>
</dbReference>
<reference evidence="12" key="1">
    <citation type="submission" date="2025-08" db="UniProtKB">
        <authorList>
            <consortium name="RefSeq"/>
        </authorList>
    </citation>
    <scope>IDENTIFICATION</scope>
    <source>
        <strain evidence="12">15085-1641.00</strain>
        <tissue evidence="12">Whole body</tissue>
    </source>
</reference>
<protein>
    <submittedName>
        <fullName evidence="12">Transcription initiation factor TFIID subunit 3</fullName>
    </submittedName>
</protein>
<dbReference type="OMA" id="ENIHMRQ"/>
<proteinExistence type="predicted"/>
<keyword evidence="11" id="KW-1185">Reference proteome</keyword>
<dbReference type="GO" id="GO:0005669">
    <property type="term" value="C:transcription factor TFIID complex"/>
    <property type="evidence" value="ECO:0007669"/>
    <property type="project" value="TreeGrafter"/>
</dbReference>
<keyword evidence="5" id="KW-0805">Transcription regulation</keyword>
<dbReference type="InterPro" id="IPR019787">
    <property type="entry name" value="Znf_PHD-finger"/>
</dbReference>
<feature type="domain" description="PHD-type" evidence="10">
    <location>
        <begin position="1449"/>
        <end position="1499"/>
    </location>
</feature>
<dbReference type="PANTHER" id="PTHR46452:SF1">
    <property type="entry name" value="TRANSCRIPTION INITIATION FACTOR TFIID SUBUNIT 3"/>
    <property type="match status" value="1"/>
</dbReference>
<feature type="compositionally biased region" description="Low complexity" evidence="9">
    <location>
        <begin position="1085"/>
        <end position="1101"/>
    </location>
</feature>
<dbReference type="InterPro" id="IPR009072">
    <property type="entry name" value="Histone-fold"/>
</dbReference>
<dbReference type="Gene3D" id="1.10.20.10">
    <property type="entry name" value="Histone, subunit A"/>
    <property type="match status" value="1"/>
</dbReference>
<evidence type="ECO:0000256" key="3">
    <source>
        <dbReference type="ARBA" id="ARBA00022771"/>
    </source>
</evidence>
<keyword evidence="2" id="KW-0479">Metal-binding</keyword>
<dbReference type="SMART" id="SM00249">
    <property type="entry name" value="PHD"/>
    <property type="match status" value="1"/>
</dbReference>
<dbReference type="InterPro" id="IPR011011">
    <property type="entry name" value="Znf_FYVE_PHD"/>
</dbReference>
<dbReference type="InterPro" id="IPR013083">
    <property type="entry name" value="Znf_RING/FYVE/PHD"/>
</dbReference>
<evidence type="ECO:0000256" key="5">
    <source>
        <dbReference type="ARBA" id="ARBA00023015"/>
    </source>
</evidence>
<accession>A0A6J1LQG6</accession>
<dbReference type="KEGG" id="dhe:111597773"/>
<dbReference type="Gene3D" id="3.30.40.10">
    <property type="entry name" value="Zinc/RING finger domain, C3HC4 (zinc finger)"/>
    <property type="match status" value="1"/>
</dbReference>
<evidence type="ECO:0000256" key="2">
    <source>
        <dbReference type="ARBA" id="ARBA00022723"/>
    </source>
</evidence>
<dbReference type="CDD" id="cd15522">
    <property type="entry name" value="PHD_TAF3"/>
    <property type="match status" value="1"/>
</dbReference>
<dbReference type="Pfam" id="PF07524">
    <property type="entry name" value="Bromo_TP"/>
    <property type="match status" value="1"/>
</dbReference>
<evidence type="ECO:0000313" key="11">
    <source>
        <dbReference type="Proteomes" id="UP000504633"/>
    </source>
</evidence>
<feature type="compositionally biased region" description="Low complexity" evidence="9">
    <location>
        <begin position="1389"/>
        <end position="1407"/>
    </location>
</feature>
<evidence type="ECO:0000256" key="4">
    <source>
        <dbReference type="ARBA" id="ARBA00022833"/>
    </source>
</evidence>
<dbReference type="PROSITE" id="PS01359">
    <property type="entry name" value="ZF_PHD_1"/>
    <property type="match status" value="1"/>
</dbReference>